<dbReference type="Gene3D" id="3.40.630.30">
    <property type="match status" value="1"/>
</dbReference>
<dbReference type="AlphaFoldDB" id="B7GJX2"/>
<dbReference type="Pfam" id="PF13527">
    <property type="entry name" value="Acetyltransf_9"/>
    <property type="match status" value="1"/>
</dbReference>
<name>B7GJX2_ANOFW</name>
<dbReference type="CDD" id="cd04301">
    <property type="entry name" value="NAT_SF"/>
    <property type="match status" value="1"/>
</dbReference>
<proteinExistence type="predicted"/>
<dbReference type="InterPro" id="IPR016181">
    <property type="entry name" value="Acyl_CoA_acyltransferase"/>
</dbReference>
<sequence>MWRHPFQFLHISTKFFVYVCYSRINILSKGEMDMIRKLNRGDHHVVFSFLKQEPSLNLFIIGDIEAFGYEQEFQELWGDFDEDGALRAVLLRFYDSYIPYAPGEFDVEGFAKIMRNTAHSVRLSGKTDLVAAFEHLLPLGKKRVTYFCECNEIIFSEVKSRYEIKQATINDVDRIIELRSRIAEFSVLPSSRDMLVKSLETNTGRTYYIEEDGRMVSSVSTTAENTLAVMVVGVCTDPNYRQKGYASEMMKRVIQDYIRAGKTLCLFYDNPSAGRIYKRLGFSDIGMWTMYG</sequence>
<dbReference type="Proteomes" id="UP000000742">
    <property type="component" value="Chromosome"/>
</dbReference>
<dbReference type="eggNOG" id="COG3393">
    <property type="taxonomic scope" value="Bacteria"/>
</dbReference>
<feature type="domain" description="N-acetyltransferase" evidence="1">
    <location>
        <begin position="162"/>
        <end position="292"/>
    </location>
</feature>
<dbReference type="SUPFAM" id="SSF55729">
    <property type="entry name" value="Acyl-CoA N-acyltransferases (Nat)"/>
    <property type="match status" value="1"/>
</dbReference>
<dbReference type="InterPro" id="IPR000182">
    <property type="entry name" value="GNAT_dom"/>
</dbReference>
<accession>B7GJX2</accession>
<evidence type="ECO:0000313" key="3">
    <source>
        <dbReference type="Proteomes" id="UP000000742"/>
    </source>
</evidence>
<gene>
    <name evidence="2" type="ordered locus">Aflv_1620</name>
</gene>
<keyword evidence="2" id="KW-0808">Transferase</keyword>
<evidence type="ECO:0000313" key="2">
    <source>
        <dbReference type="EMBL" id="ACJ33985.1"/>
    </source>
</evidence>
<dbReference type="KEGG" id="afl:Aflv_1620"/>
<dbReference type="HOGENOM" id="CLU_087533_0_0_9"/>
<evidence type="ECO:0000259" key="1">
    <source>
        <dbReference type="PROSITE" id="PS51186"/>
    </source>
</evidence>
<protein>
    <submittedName>
        <fullName evidence="2">Predicted acetyltransferase</fullName>
    </submittedName>
</protein>
<dbReference type="STRING" id="491915.Aflv_1620"/>
<dbReference type="EMBL" id="CP000922">
    <property type="protein sequence ID" value="ACJ33985.1"/>
    <property type="molecule type" value="Genomic_DNA"/>
</dbReference>
<organism evidence="2 3">
    <name type="scientific">Anoxybacillus flavithermus (strain DSM 21510 / WK1)</name>
    <dbReference type="NCBI Taxonomy" id="491915"/>
    <lineage>
        <taxon>Bacteria</taxon>
        <taxon>Bacillati</taxon>
        <taxon>Bacillota</taxon>
        <taxon>Bacilli</taxon>
        <taxon>Bacillales</taxon>
        <taxon>Anoxybacillaceae</taxon>
        <taxon>Anoxybacillus</taxon>
    </lineage>
</organism>
<dbReference type="GO" id="GO:0016747">
    <property type="term" value="F:acyltransferase activity, transferring groups other than amino-acyl groups"/>
    <property type="evidence" value="ECO:0007669"/>
    <property type="project" value="InterPro"/>
</dbReference>
<reference evidence="2 3" key="1">
    <citation type="journal article" date="2008" name="Genome Biol.">
        <title>Encapsulated in silica: genome, proteome and physiology of the thermophilic bacterium Anoxybacillus flavithermus WK1.</title>
        <authorList>
            <person name="Saw J.H."/>
            <person name="Mountain B.W."/>
            <person name="Feng L."/>
            <person name="Omelchenko M.V."/>
            <person name="Hou S."/>
            <person name="Saito J.A."/>
            <person name="Stott M.B."/>
            <person name="Li D."/>
            <person name="Zhao G."/>
            <person name="Wu J."/>
            <person name="Galperin M.Y."/>
            <person name="Koonin E.V."/>
            <person name="Makarova K.S."/>
            <person name="Wolf Y.I."/>
            <person name="Rigden D.J."/>
            <person name="Dunfield P.F."/>
            <person name="Wang L."/>
            <person name="Alam M."/>
        </authorList>
    </citation>
    <scope>NUCLEOTIDE SEQUENCE [LARGE SCALE GENOMIC DNA]</scope>
    <source>
        <strain evidence="3">DSM 21510 / WK1</strain>
    </source>
</reference>
<dbReference type="PROSITE" id="PS51186">
    <property type="entry name" value="GNAT"/>
    <property type="match status" value="1"/>
</dbReference>